<gene>
    <name evidence="2" type="ORF">PR048_022841</name>
</gene>
<sequence>MRARVKTGVPEKTRRPTASSGTIPTCDNPVTQLGIEPGLPWWEASMLIAQAPWPRTLKPEVFADLFRVKLESNNSLAQVTIAIGPSVIQHLVKNPEPIRNTRQNEGPTVAFRCDSNQPMTIFICLIVHNTVQSSLRAIEPHKEEPIAFPREMLSLVWYSRRPGIVPGSRWWEACMLTAQPPRHPLVKVSQDKQPSGRLHGRPGVDLHSFPFVQTIVFEIVSLQTSVFLSPLAKQAYYVYLNRRRFSIGCYVYVESRPFLQNCTLLAHTVVKCSFIGVEIPGACQIRVWSNDKRIAKAPQATANNSTPQKGWESLSANHNTPPEGGIICFPATHYVPPTNTYAGAHAVGSRSPRESAWSETLVARLRGGEFSSGARLLQTRVQRPAWTFQELQTLAVKIAQRIDAMRFGAAVAEQSACSPPTKAIRVQYPAGSQDFRMWESCRTMPLVGGFPRGSPVSPALSFWCRFILTSITLVGSQDFASRVGDVADGATGPGLAGSRVCLCELCNNGRPTRSPPNNRPDNKSAVLHTLSSVLPAIQAMNSRLRRISATGQQERRFAHSLVRASSDGHLALQCQYTIQPFNALIFVSRVNCCMCEKKFLCNRRVECGANIQLCGKRESKRPAEMVFLKWWINAKQCSRQVVRKSALSKDNSETALGLGRICRRACAEWVVVALEASPARLACSLGPLVHTVFDTWRTLAQSSPSTVTADNQCAVDIGIFVHKTVESSMQVSRCLFSAVHTQSTQQELVTRVEPGVTEYTAATHERATKDEVDRSRWLRTTSLRVPTLNCFPANTT</sequence>
<proteinExistence type="predicted"/>
<evidence type="ECO:0000256" key="1">
    <source>
        <dbReference type="SAM" id="MobiDB-lite"/>
    </source>
</evidence>
<dbReference type="EMBL" id="JARBHB010000009">
    <property type="protein sequence ID" value="KAJ8874951.1"/>
    <property type="molecule type" value="Genomic_DNA"/>
</dbReference>
<organism evidence="2 3">
    <name type="scientific">Dryococelus australis</name>
    <dbReference type="NCBI Taxonomy" id="614101"/>
    <lineage>
        <taxon>Eukaryota</taxon>
        <taxon>Metazoa</taxon>
        <taxon>Ecdysozoa</taxon>
        <taxon>Arthropoda</taxon>
        <taxon>Hexapoda</taxon>
        <taxon>Insecta</taxon>
        <taxon>Pterygota</taxon>
        <taxon>Neoptera</taxon>
        <taxon>Polyneoptera</taxon>
        <taxon>Phasmatodea</taxon>
        <taxon>Verophasmatodea</taxon>
        <taxon>Anareolatae</taxon>
        <taxon>Phasmatidae</taxon>
        <taxon>Eurycanthinae</taxon>
        <taxon>Dryococelus</taxon>
    </lineage>
</organism>
<protein>
    <submittedName>
        <fullName evidence="2">Uncharacterized protein</fullName>
    </submittedName>
</protein>
<keyword evidence="3" id="KW-1185">Reference proteome</keyword>
<feature type="region of interest" description="Disordered" evidence="1">
    <location>
        <begin position="1"/>
        <end position="27"/>
    </location>
</feature>
<feature type="compositionally biased region" description="Polar residues" evidence="1">
    <location>
        <begin position="16"/>
        <end position="27"/>
    </location>
</feature>
<name>A0ABQ9GSC7_9NEOP</name>
<accession>A0ABQ9GSC7</accession>
<evidence type="ECO:0000313" key="3">
    <source>
        <dbReference type="Proteomes" id="UP001159363"/>
    </source>
</evidence>
<reference evidence="2 3" key="1">
    <citation type="submission" date="2023-02" db="EMBL/GenBank/DDBJ databases">
        <title>LHISI_Scaffold_Assembly.</title>
        <authorList>
            <person name="Stuart O.P."/>
            <person name="Cleave R."/>
            <person name="Magrath M.J.L."/>
            <person name="Mikheyev A.S."/>
        </authorList>
    </citation>
    <scope>NUCLEOTIDE SEQUENCE [LARGE SCALE GENOMIC DNA]</scope>
    <source>
        <strain evidence="2">Daus_M_001</strain>
        <tissue evidence="2">Leg muscle</tissue>
    </source>
</reference>
<comment type="caution">
    <text evidence="2">The sequence shown here is derived from an EMBL/GenBank/DDBJ whole genome shotgun (WGS) entry which is preliminary data.</text>
</comment>
<evidence type="ECO:0000313" key="2">
    <source>
        <dbReference type="EMBL" id="KAJ8874951.1"/>
    </source>
</evidence>
<dbReference type="Proteomes" id="UP001159363">
    <property type="component" value="Chromosome 8"/>
</dbReference>